<evidence type="ECO:0000256" key="1">
    <source>
        <dbReference type="SAM" id="Coils"/>
    </source>
</evidence>
<name>A0A1X0NN30_9TRYP</name>
<proteinExistence type="predicted"/>
<feature type="compositionally biased region" description="Basic and acidic residues" evidence="2">
    <location>
        <begin position="67"/>
        <end position="104"/>
    </location>
</feature>
<feature type="region of interest" description="Disordered" evidence="2">
    <location>
        <begin position="59"/>
        <end position="104"/>
    </location>
</feature>
<dbReference type="VEuPathDB" id="TriTrypDB:TM35_000301650"/>
<accession>A0A1X0NN30</accession>
<reference evidence="3 4" key="1">
    <citation type="submission" date="2017-03" db="EMBL/GenBank/DDBJ databases">
        <title>An alternative strategy for trypanosome survival in the mammalian bloodstream revealed through genome and transcriptome analysis of the ubiquitous bovine parasite Trypanosoma (Megatrypanum) theileri.</title>
        <authorList>
            <person name="Kelly S."/>
            <person name="Ivens A."/>
            <person name="Mott A."/>
            <person name="O'Neill E."/>
            <person name="Emms D."/>
            <person name="Macleod O."/>
            <person name="Voorheis P."/>
            <person name="Matthews J."/>
            <person name="Matthews K."/>
            <person name="Carrington M."/>
        </authorList>
    </citation>
    <scope>NUCLEOTIDE SEQUENCE [LARGE SCALE GENOMIC DNA]</scope>
    <source>
        <strain evidence="3">Edinburgh</strain>
    </source>
</reference>
<protein>
    <submittedName>
        <fullName evidence="3">Uncharacterized protein</fullName>
    </submittedName>
</protein>
<keyword evidence="1" id="KW-0175">Coiled coil</keyword>
<dbReference type="AlphaFoldDB" id="A0A1X0NN30"/>
<organism evidence="3 4">
    <name type="scientific">Trypanosoma theileri</name>
    <dbReference type="NCBI Taxonomy" id="67003"/>
    <lineage>
        <taxon>Eukaryota</taxon>
        <taxon>Discoba</taxon>
        <taxon>Euglenozoa</taxon>
        <taxon>Kinetoplastea</taxon>
        <taxon>Metakinetoplastina</taxon>
        <taxon>Trypanosomatida</taxon>
        <taxon>Trypanosomatidae</taxon>
        <taxon>Trypanosoma</taxon>
    </lineage>
</organism>
<dbReference type="RefSeq" id="XP_028880191.1">
    <property type="nucleotide sequence ID" value="XM_029028488.1"/>
</dbReference>
<dbReference type="GeneID" id="39988268"/>
<dbReference type="Proteomes" id="UP000192257">
    <property type="component" value="Unassembled WGS sequence"/>
</dbReference>
<evidence type="ECO:0000313" key="4">
    <source>
        <dbReference type="Proteomes" id="UP000192257"/>
    </source>
</evidence>
<feature type="non-terminal residue" evidence="3">
    <location>
        <position position="1"/>
    </location>
</feature>
<sequence>QLKKSKEAIKAAGEKLKKLHEQLKELEEKETDSQKPVKGIREDIDNVVKAGEKAKQKIEELTSTEGTQKKKDATLTEAKEKVKSATEEAERMREKRLAEEQARQVTENVKEVAEVVGNMDGAVNPALVHSPLLLLLCVLGCTLVC</sequence>
<evidence type="ECO:0000313" key="3">
    <source>
        <dbReference type="EMBL" id="ORC86125.1"/>
    </source>
</evidence>
<feature type="coiled-coil region" evidence="1">
    <location>
        <begin position="2"/>
        <end position="29"/>
    </location>
</feature>
<comment type="caution">
    <text evidence="3">The sequence shown here is derived from an EMBL/GenBank/DDBJ whole genome shotgun (WGS) entry which is preliminary data.</text>
</comment>
<keyword evidence="4" id="KW-1185">Reference proteome</keyword>
<evidence type="ECO:0000256" key="2">
    <source>
        <dbReference type="SAM" id="MobiDB-lite"/>
    </source>
</evidence>
<gene>
    <name evidence="3" type="ORF">TM35_000301650</name>
</gene>
<dbReference type="EMBL" id="NBCO01000030">
    <property type="protein sequence ID" value="ORC86125.1"/>
    <property type="molecule type" value="Genomic_DNA"/>
</dbReference>